<reference evidence="2 3" key="1">
    <citation type="submission" date="2019-04" db="EMBL/GenBank/DDBJ databases">
        <title>Microbes associate with the intestines of laboratory mice.</title>
        <authorList>
            <person name="Navarre W."/>
            <person name="Wong E."/>
            <person name="Huang K."/>
            <person name="Tropini C."/>
            <person name="Ng K."/>
            <person name="Yu B."/>
        </authorList>
    </citation>
    <scope>NUCLEOTIDE SEQUENCE [LARGE SCALE GENOMIC DNA]</scope>
    <source>
        <strain evidence="2 3">NM50_B9-20</strain>
    </source>
</reference>
<dbReference type="EMBL" id="SRYR01000001">
    <property type="protein sequence ID" value="TGY43644.1"/>
    <property type="molecule type" value="Genomic_DNA"/>
</dbReference>
<dbReference type="Gene3D" id="3.40.50.720">
    <property type="entry name" value="NAD(P)-binding Rossmann-like Domain"/>
    <property type="match status" value="1"/>
</dbReference>
<dbReference type="PANTHER" id="PTHR33303">
    <property type="entry name" value="CYTOPLASMIC PROTEIN-RELATED"/>
    <property type="match status" value="1"/>
</dbReference>
<dbReference type="InterPro" id="IPR003781">
    <property type="entry name" value="CoA-bd"/>
</dbReference>
<dbReference type="AlphaFoldDB" id="A0A4S2DR55"/>
<dbReference type="OrthoDB" id="9804695at2"/>
<dbReference type="SMART" id="SM00881">
    <property type="entry name" value="CoA_binding"/>
    <property type="match status" value="1"/>
</dbReference>
<feature type="domain" description="CoA-binding" evidence="1">
    <location>
        <begin position="6"/>
        <end position="94"/>
    </location>
</feature>
<proteinExistence type="predicted"/>
<sequence length="122" mass="13888">MDIREMIKLNNWVVIGDVLNESKYAYKIIEKFKEKGYKVAGVHPRGGENIYKSLSDVPFKIEAIDLCINSKLGIKYLEEAKELGIKNVLIQPGAESEEILKYCRDNKINAIENCALVQLRNS</sequence>
<protein>
    <submittedName>
        <fullName evidence="2">CoA-binding protein</fullName>
    </submittedName>
</protein>
<dbReference type="Pfam" id="PF13380">
    <property type="entry name" value="CoA_binding_2"/>
    <property type="match status" value="1"/>
</dbReference>
<evidence type="ECO:0000313" key="2">
    <source>
        <dbReference type="EMBL" id="TGY43644.1"/>
    </source>
</evidence>
<comment type="caution">
    <text evidence="2">The sequence shown here is derived from an EMBL/GenBank/DDBJ whole genome shotgun (WGS) entry which is preliminary data.</text>
</comment>
<evidence type="ECO:0000313" key="3">
    <source>
        <dbReference type="Proteomes" id="UP000306888"/>
    </source>
</evidence>
<keyword evidence="3" id="KW-1185">Reference proteome</keyword>
<gene>
    <name evidence="2" type="ORF">E5347_02190</name>
</gene>
<accession>A0A4S2DR55</accession>
<evidence type="ECO:0000259" key="1">
    <source>
        <dbReference type="SMART" id="SM00881"/>
    </source>
</evidence>
<dbReference type="Proteomes" id="UP000306888">
    <property type="component" value="Unassembled WGS sequence"/>
</dbReference>
<dbReference type="SUPFAM" id="SSF51735">
    <property type="entry name" value="NAD(P)-binding Rossmann-fold domains"/>
    <property type="match status" value="1"/>
</dbReference>
<dbReference type="InterPro" id="IPR036291">
    <property type="entry name" value="NAD(P)-bd_dom_sf"/>
</dbReference>
<name>A0A4S2DR55_9CLOT</name>
<dbReference type="PANTHER" id="PTHR33303:SF2">
    <property type="entry name" value="COA-BINDING DOMAIN-CONTAINING PROTEIN"/>
    <property type="match status" value="1"/>
</dbReference>
<organism evidence="2 3">
    <name type="scientific">Clostridium sartagoforme</name>
    <dbReference type="NCBI Taxonomy" id="84031"/>
    <lineage>
        <taxon>Bacteria</taxon>
        <taxon>Bacillati</taxon>
        <taxon>Bacillota</taxon>
        <taxon>Clostridia</taxon>
        <taxon>Eubacteriales</taxon>
        <taxon>Clostridiaceae</taxon>
        <taxon>Clostridium</taxon>
    </lineage>
</organism>
<dbReference type="RefSeq" id="WP_136004159.1">
    <property type="nucleotide sequence ID" value="NZ_SRYR01000001.1"/>
</dbReference>